<dbReference type="AlphaFoldDB" id="A0AAJ0CKY6"/>
<dbReference type="InterPro" id="IPR056632">
    <property type="entry name" value="DUF7730"/>
</dbReference>
<sequence>MPNRLSDWIHRKAAQRPSNGNDNFHNGREESPKELFLSNSTNNSNTHRRPLTPKPLSRPSSRWIRCNGPFYKLPPAVRRRIITTAFGDRGLHLILEYCQAHKRNPHSHAGFWPGQSARGPFSDVEWDKSSATTWRWRSCVCHREPPARKWSALHISLDGCLQGEPTSCAHWQTDDTMPLKCLIGVMGWLLSCRQSYTETMDVLYSSNIFKIDDWSQALRYIPRLIPPQRLASLKVVEIQYCMRGKTVADATMPGDSPFDGLLLAMRQVELVHISLYGGDFTPLDRKPRMDKDDLKRRGMIYEAGKRWTHIMSDSRLKHLFLAVPSSIYNGWRAESARQANELIHDYPGPRFWQAVDAPELSPGNGTARPSVKAAGFWIVQGVDDYTPPESHCFQIH</sequence>
<evidence type="ECO:0000256" key="1">
    <source>
        <dbReference type="SAM" id="MobiDB-lite"/>
    </source>
</evidence>
<dbReference type="EMBL" id="JASWJB010000147">
    <property type="protein sequence ID" value="KAK2594980.1"/>
    <property type="molecule type" value="Genomic_DNA"/>
</dbReference>
<feature type="region of interest" description="Disordered" evidence="1">
    <location>
        <begin position="1"/>
        <end position="60"/>
    </location>
</feature>
<accession>A0AAJ0CKY6</accession>
<evidence type="ECO:0000259" key="2">
    <source>
        <dbReference type="Pfam" id="PF24864"/>
    </source>
</evidence>
<protein>
    <recommendedName>
        <fullName evidence="2">DUF7730 domain-containing protein</fullName>
    </recommendedName>
</protein>
<reference evidence="3" key="1">
    <citation type="submission" date="2023-06" db="EMBL/GenBank/DDBJ databases">
        <title>Conoideocrella luteorostrata (Hypocreales: Clavicipitaceae), a potential biocontrol fungus for elongate hemlock scale in United States Christmas tree production areas.</title>
        <authorList>
            <person name="Barrett H."/>
            <person name="Lovett B."/>
            <person name="Macias A.M."/>
            <person name="Stajich J.E."/>
            <person name="Kasson M.T."/>
        </authorList>
    </citation>
    <scope>NUCLEOTIDE SEQUENCE</scope>
    <source>
        <strain evidence="3">ARSEF 14590</strain>
    </source>
</reference>
<organism evidence="3 4">
    <name type="scientific">Conoideocrella luteorostrata</name>
    <dbReference type="NCBI Taxonomy" id="1105319"/>
    <lineage>
        <taxon>Eukaryota</taxon>
        <taxon>Fungi</taxon>
        <taxon>Dikarya</taxon>
        <taxon>Ascomycota</taxon>
        <taxon>Pezizomycotina</taxon>
        <taxon>Sordariomycetes</taxon>
        <taxon>Hypocreomycetidae</taxon>
        <taxon>Hypocreales</taxon>
        <taxon>Clavicipitaceae</taxon>
        <taxon>Conoideocrella</taxon>
    </lineage>
</organism>
<dbReference type="Pfam" id="PF24864">
    <property type="entry name" value="DUF7730"/>
    <property type="match status" value="1"/>
</dbReference>
<dbReference type="PANTHER" id="PTHR38790">
    <property type="entry name" value="2EXR DOMAIN-CONTAINING PROTEIN-RELATED"/>
    <property type="match status" value="1"/>
</dbReference>
<evidence type="ECO:0000313" key="3">
    <source>
        <dbReference type="EMBL" id="KAK2594980.1"/>
    </source>
</evidence>
<keyword evidence="4" id="KW-1185">Reference proteome</keyword>
<comment type="caution">
    <text evidence="3">The sequence shown here is derived from an EMBL/GenBank/DDBJ whole genome shotgun (WGS) entry which is preliminary data.</text>
</comment>
<name>A0AAJ0CKY6_9HYPO</name>
<evidence type="ECO:0000313" key="4">
    <source>
        <dbReference type="Proteomes" id="UP001251528"/>
    </source>
</evidence>
<proteinExistence type="predicted"/>
<feature type="domain" description="DUF7730" evidence="2">
    <location>
        <begin position="70"/>
        <end position="248"/>
    </location>
</feature>
<gene>
    <name evidence="3" type="ORF">QQS21_007287</name>
</gene>
<dbReference type="Proteomes" id="UP001251528">
    <property type="component" value="Unassembled WGS sequence"/>
</dbReference>